<proteinExistence type="predicted"/>
<protein>
    <submittedName>
        <fullName evidence="2">Molybdopterin-guanine dinucleotide biosynthesis protein B</fullName>
    </submittedName>
</protein>
<dbReference type="Proteomes" id="UP001162836">
    <property type="component" value="Unassembled WGS sequence"/>
</dbReference>
<sequence length="176" mass="19801">MALVKPVIFQIVGYQNSGKTTFILKLIEGLKDASIRTAVIKHHGHGGKPDIVEGKDSTKYLKAGANVSLVEGEGRLILQADKVPDGLEQQIKLLMYFQPDLILVEGYKQETYPKILLLRDKNDIPLLHNLTNVVAILYWKDEIIAAIEKETMIPCYHISDEAALQKMIQMLIRHIS</sequence>
<accession>A0ABS8QEX3</accession>
<dbReference type="Gene3D" id="3.40.50.300">
    <property type="entry name" value="P-loop containing nucleotide triphosphate hydrolases"/>
    <property type="match status" value="1"/>
</dbReference>
<dbReference type="SUPFAM" id="SSF52540">
    <property type="entry name" value="P-loop containing nucleoside triphosphate hydrolases"/>
    <property type="match status" value="1"/>
</dbReference>
<evidence type="ECO:0000313" key="3">
    <source>
        <dbReference type="Proteomes" id="UP001162836"/>
    </source>
</evidence>
<keyword evidence="3" id="KW-1185">Reference proteome</keyword>
<feature type="domain" description="Molybdopterin-guanine dinucleotide biosynthesis protein B (MobB)" evidence="1">
    <location>
        <begin position="8"/>
        <end position="137"/>
    </location>
</feature>
<dbReference type="CDD" id="cd03116">
    <property type="entry name" value="MobB"/>
    <property type="match status" value="1"/>
</dbReference>
<gene>
    <name evidence="2" type="primary">mobB</name>
    <name evidence="2" type="ORF">LRS37_02505</name>
</gene>
<dbReference type="NCBIfam" id="TIGR00176">
    <property type="entry name" value="mobB"/>
    <property type="match status" value="1"/>
</dbReference>
<evidence type="ECO:0000259" key="1">
    <source>
        <dbReference type="Pfam" id="PF03205"/>
    </source>
</evidence>
<reference evidence="2 3" key="1">
    <citation type="journal article" date="2023" name="Antonie Van Leeuwenhoek">
        <title>Unveiling the genomic potential of a novel thermostable glycoside hydrolases producing Neobacillus sedimentimangrovi UE25.</title>
        <authorList>
            <person name="Ejaz U."/>
            <person name="Saleem F."/>
            <person name="Rashid R."/>
            <person name="Hasan K.A."/>
            <person name="Syed M.N."/>
            <person name="Sohail M."/>
        </authorList>
    </citation>
    <scope>NUCLEOTIDE SEQUENCE [LARGE SCALE GENOMIC DNA]</scope>
    <source>
        <strain evidence="2 3">UE25</strain>
    </source>
</reference>
<dbReference type="Pfam" id="PF03205">
    <property type="entry name" value="MobB"/>
    <property type="match status" value="1"/>
</dbReference>
<evidence type="ECO:0000313" key="2">
    <source>
        <dbReference type="EMBL" id="MCD4837767.1"/>
    </source>
</evidence>
<comment type="caution">
    <text evidence="2">The sequence shown here is derived from an EMBL/GenBank/DDBJ whole genome shotgun (WGS) entry which is preliminary data.</text>
</comment>
<dbReference type="InterPro" id="IPR004435">
    <property type="entry name" value="MobB_dom"/>
</dbReference>
<dbReference type="EMBL" id="JAJODE010000004">
    <property type="protein sequence ID" value="MCD4837767.1"/>
    <property type="molecule type" value="Genomic_DNA"/>
</dbReference>
<dbReference type="InterPro" id="IPR027417">
    <property type="entry name" value="P-loop_NTPase"/>
</dbReference>
<dbReference type="RefSeq" id="WP_051968291.1">
    <property type="nucleotide sequence ID" value="NZ_JAAFZF010000005.1"/>
</dbReference>
<name>A0ABS8QEX3_9BACI</name>
<dbReference type="InterPro" id="IPR052539">
    <property type="entry name" value="MGD_biosynthesis_adapter"/>
</dbReference>
<dbReference type="PANTHER" id="PTHR40072:SF1">
    <property type="entry name" value="MOLYBDOPTERIN-GUANINE DINUCLEOTIDE BIOSYNTHESIS ADAPTER PROTEIN"/>
    <property type="match status" value="1"/>
</dbReference>
<dbReference type="PANTHER" id="PTHR40072">
    <property type="entry name" value="MOLYBDOPTERIN-GUANINE DINUCLEOTIDE BIOSYNTHESIS ADAPTER PROTEIN-RELATED"/>
    <property type="match status" value="1"/>
</dbReference>
<organism evidence="2 3">
    <name type="scientific">Neobacillus sedimentimangrovi</name>
    <dbReference type="NCBI Taxonomy" id="2699460"/>
    <lineage>
        <taxon>Bacteria</taxon>
        <taxon>Bacillati</taxon>
        <taxon>Bacillota</taxon>
        <taxon>Bacilli</taxon>
        <taxon>Bacillales</taxon>
        <taxon>Bacillaceae</taxon>
        <taxon>Neobacillus</taxon>
    </lineage>
</organism>